<organism evidence="1 2">
    <name type="scientific">Ferrovibrio terrae</name>
    <dbReference type="NCBI Taxonomy" id="2594003"/>
    <lineage>
        <taxon>Bacteria</taxon>
        <taxon>Pseudomonadati</taxon>
        <taxon>Pseudomonadota</taxon>
        <taxon>Alphaproteobacteria</taxon>
        <taxon>Rhodospirillales</taxon>
        <taxon>Rhodospirillaceae</taxon>
        <taxon>Ferrovibrio</taxon>
    </lineage>
</organism>
<dbReference type="AlphaFoldDB" id="A0A516GZ26"/>
<dbReference type="KEGG" id="fer:FNB15_05570"/>
<evidence type="ECO:0000313" key="2">
    <source>
        <dbReference type="Proteomes" id="UP000317496"/>
    </source>
</evidence>
<evidence type="ECO:0000313" key="1">
    <source>
        <dbReference type="EMBL" id="QDO96779.1"/>
    </source>
</evidence>
<dbReference type="EMBL" id="CP041636">
    <property type="protein sequence ID" value="QDO96779.1"/>
    <property type="molecule type" value="Genomic_DNA"/>
</dbReference>
<protein>
    <submittedName>
        <fullName evidence="1">Uncharacterized protein</fullName>
    </submittedName>
</protein>
<accession>A0A516GZ26</accession>
<sequence>MTESLNHRFESVASTKLAALTELYNELEARPGEPGDKALYQRQSAAKAVLTHIVLLRKLLHLDVPTKTAAGNDTLDIAGYRAMVADLDAASLDEESERG</sequence>
<reference evidence="1 2" key="1">
    <citation type="submission" date="2019-07" db="EMBL/GenBank/DDBJ databases">
        <title>Genome sequencing for Ferrovibrio sp. K5.</title>
        <authorList>
            <person name="Park S.-J."/>
        </authorList>
    </citation>
    <scope>NUCLEOTIDE SEQUENCE [LARGE SCALE GENOMIC DNA]</scope>
    <source>
        <strain evidence="1 2">K5</strain>
    </source>
</reference>
<keyword evidence="2" id="KW-1185">Reference proteome</keyword>
<proteinExistence type="predicted"/>
<dbReference type="RefSeq" id="WP_144067760.1">
    <property type="nucleotide sequence ID" value="NZ_CP041636.1"/>
</dbReference>
<dbReference type="Proteomes" id="UP000317496">
    <property type="component" value="Chromosome"/>
</dbReference>
<gene>
    <name evidence="1" type="ORF">FNB15_05570</name>
</gene>
<name>A0A516GZ26_9PROT</name>